<organism evidence="1 2">
    <name type="scientific">Hypoxylon rubiginosum</name>
    <dbReference type="NCBI Taxonomy" id="110542"/>
    <lineage>
        <taxon>Eukaryota</taxon>
        <taxon>Fungi</taxon>
        <taxon>Dikarya</taxon>
        <taxon>Ascomycota</taxon>
        <taxon>Pezizomycotina</taxon>
        <taxon>Sordariomycetes</taxon>
        <taxon>Xylariomycetidae</taxon>
        <taxon>Xylariales</taxon>
        <taxon>Hypoxylaceae</taxon>
        <taxon>Hypoxylon</taxon>
    </lineage>
</organism>
<name>A0ACB9YNJ2_9PEZI</name>
<comment type="caution">
    <text evidence="1">The sequence shown here is derived from an EMBL/GenBank/DDBJ whole genome shotgun (WGS) entry which is preliminary data.</text>
</comment>
<dbReference type="Proteomes" id="UP001497700">
    <property type="component" value="Unassembled WGS sequence"/>
</dbReference>
<proteinExistence type="predicted"/>
<keyword evidence="2" id="KW-1185">Reference proteome</keyword>
<accession>A0ACB9YNJ2</accession>
<protein>
    <submittedName>
        <fullName evidence="1">Zn-dependent exopeptidase</fullName>
    </submittedName>
</protein>
<reference evidence="1 2" key="1">
    <citation type="journal article" date="2022" name="New Phytol.">
        <title>Ecological generalism drives hyperdiversity of secondary metabolite gene clusters in xylarialean endophytes.</title>
        <authorList>
            <person name="Franco M.E.E."/>
            <person name="Wisecaver J.H."/>
            <person name="Arnold A.E."/>
            <person name="Ju Y.M."/>
            <person name="Slot J.C."/>
            <person name="Ahrendt S."/>
            <person name="Moore L.P."/>
            <person name="Eastman K.E."/>
            <person name="Scott K."/>
            <person name="Konkel Z."/>
            <person name="Mondo S.J."/>
            <person name="Kuo A."/>
            <person name="Hayes R.D."/>
            <person name="Haridas S."/>
            <person name="Andreopoulos B."/>
            <person name="Riley R."/>
            <person name="LaButti K."/>
            <person name="Pangilinan J."/>
            <person name="Lipzen A."/>
            <person name="Amirebrahimi M."/>
            <person name="Yan J."/>
            <person name="Adam C."/>
            <person name="Keymanesh K."/>
            <person name="Ng V."/>
            <person name="Louie K."/>
            <person name="Northen T."/>
            <person name="Drula E."/>
            <person name="Henrissat B."/>
            <person name="Hsieh H.M."/>
            <person name="Youens-Clark K."/>
            <person name="Lutzoni F."/>
            <person name="Miadlikowska J."/>
            <person name="Eastwood D.C."/>
            <person name="Hamelin R.C."/>
            <person name="Grigoriev I.V."/>
            <person name="U'Ren J.M."/>
        </authorList>
    </citation>
    <scope>NUCLEOTIDE SEQUENCE [LARGE SCALE GENOMIC DNA]</scope>
    <source>
        <strain evidence="1 2">CBS 119005</strain>
    </source>
</reference>
<evidence type="ECO:0000313" key="2">
    <source>
        <dbReference type="Proteomes" id="UP001497700"/>
    </source>
</evidence>
<sequence length="496" mass="52918">MKFSILAANAALAAAVPLTSRNPANVLRKPRATEDSSPTLICAASSWPPNIVGTANLPQAPSADLASILAQVDAANIEATILKLVSFGTRHTLSTQNSSTRGIGAARDWIHSEFQRYADASDGRLTVETVGYTQQPDGNRILFPTVISDVVATLHGTEENRLYVVSGHYDSRVSNVLDYESDAPGADDDASGVAISLELARVMSQPDYPLPKASIAFAAVAGEEQGLYGAQFLAQSYANATPKANVEGMFTNDIVGSPRGGADGELSDPYVIRLFGQGLPGLAIENSATRETRLSIGGENDSPARELARFVKEVAENRATGMNVTVVYRLDRYLRGGDHRPFLEAGYPAARFTEPHEDYAHQHQDVRVDPDDGKQYGDLPEFVDFEYVARVARVNGAALWSLAAAPGTPRNVRVDTSALSTSTTLYWDAPAAPGYDGGYEVVWRPTSAPFWTGVLDVGAAEEATLALSKDDVVFGVRAKGADGFRGVAVLPFPGSR</sequence>
<gene>
    <name evidence="1" type="ORF">F4820DRAFT_85766</name>
</gene>
<evidence type="ECO:0000313" key="1">
    <source>
        <dbReference type="EMBL" id="KAI4860961.1"/>
    </source>
</evidence>
<dbReference type="EMBL" id="MU393567">
    <property type="protein sequence ID" value="KAI4860961.1"/>
    <property type="molecule type" value="Genomic_DNA"/>
</dbReference>